<evidence type="ECO:0000313" key="3">
    <source>
        <dbReference type="Proteomes" id="UP001185779"/>
    </source>
</evidence>
<accession>A0AAE4UB62</accession>
<evidence type="ECO:0000313" key="2">
    <source>
        <dbReference type="EMBL" id="MDV6314283.1"/>
    </source>
</evidence>
<proteinExistence type="predicted"/>
<dbReference type="Proteomes" id="UP001185922">
    <property type="component" value="Unassembled WGS sequence"/>
</dbReference>
<dbReference type="Proteomes" id="UP001185779">
    <property type="component" value="Unassembled WGS sequence"/>
</dbReference>
<gene>
    <name evidence="1" type="ORF">R3P94_13985</name>
    <name evidence="2" type="ORF">R3Q15_20775</name>
</gene>
<keyword evidence="3" id="KW-1185">Reference proteome</keyword>
<organism evidence="2 4">
    <name type="scientific">Gordonia amicalis</name>
    <dbReference type="NCBI Taxonomy" id="89053"/>
    <lineage>
        <taxon>Bacteria</taxon>
        <taxon>Bacillati</taxon>
        <taxon>Actinomycetota</taxon>
        <taxon>Actinomycetes</taxon>
        <taxon>Mycobacteriales</taxon>
        <taxon>Gordoniaceae</taxon>
        <taxon>Gordonia</taxon>
    </lineage>
</organism>
<dbReference type="AlphaFoldDB" id="A0AAE4UB62"/>
<evidence type="ECO:0000313" key="4">
    <source>
        <dbReference type="Proteomes" id="UP001185922"/>
    </source>
</evidence>
<dbReference type="EMBL" id="JAWLKI010000014">
    <property type="protein sequence ID" value="MDV6308413.1"/>
    <property type="molecule type" value="Genomic_DNA"/>
</dbReference>
<protein>
    <submittedName>
        <fullName evidence="2">Uncharacterized protein</fullName>
    </submittedName>
</protein>
<sequence>MGPQPDGDLPPYDLSSDIDGVRYAVVDPDDADMSGWSLEMKNIWRGDPDAPTFLSSFTQEPWFQASEGRWNALGRGTLKTAWCAVAERGERIIAWIGPDGTRHETETET</sequence>
<dbReference type="EMBL" id="JAWLKH010000030">
    <property type="protein sequence ID" value="MDV6314283.1"/>
    <property type="molecule type" value="Genomic_DNA"/>
</dbReference>
<comment type="caution">
    <text evidence="2">The sequence shown here is derived from an EMBL/GenBank/DDBJ whole genome shotgun (WGS) entry which is preliminary data.</text>
</comment>
<name>A0AAE4UB62_9ACTN</name>
<reference evidence="2 3" key="1">
    <citation type="submission" date="2023-10" db="EMBL/GenBank/DDBJ databases">
        <title>Development of a sustainable strategy for remediation of hydrocarbon-contaminated territories based on the waste exchange concept.</title>
        <authorList>
            <person name="Krivoruchko A."/>
        </authorList>
    </citation>
    <scope>NUCLEOTIDE SEQUENCE</scope>
    <source>
        <strain evidence="1 3">IEGM 1266</strain>
        <strain evidence="2">IEGM 1279</strain>
    </source>
</reference>
<dbReference type="RefSeq" id="WP_024498605.1">
    <property type="nucleotide sequence ID" value="NZ_JANJEV010000001.1"/>
</dbReference>
<evidence type="ECO:0000313" key="1">
    <source>
        <dbReference type="EMBL" id="MDV6308413.1"/>
    </source>
</evidence>